<dbReference type="Pfam" id="PF02922">
    <property type="entry name" value="CBM_48"/>
    <property type="match status" value="1"/>
</dbReference>
<dbReference type="Gene3D" id="2.60.40.10">
    <property type="entry name" value="Immunoglobulins"/>
    <property type="match status" value="1"/>
</dbReference>
<feature type="compositionally biased region" description="Low complexity" evidence="2">
    <location>
        <begin position="323"/>
        <end position="340"/>
    </location>
</feature>
<evidence type="ECO:0000259" key="3">
    <source>
        <dbReference type="Pfam" id="PF00128"/>
    </source>
</evidence>
<dbReference type="PANTHER" id="PTHR43651">
    <property type="entry name" value="1,4-ALPHA-GLUCAN-BRANCHING ENZYME"/>
    <property type="match status" value="1"/>
</dbReference>
<feature type="region of interest" description="Disordered" evidence="2">
    <location>
        <begin position="320"/>
        <end position="340"/>
    </location>
</feature>
<proteinExistence type="predicted"/>
<dbReference type="EMBL" id="JAALFG010000001">
    <property type="protein sequence ID" value="NGP17129.1"/>
    <property type="molecule type" value="Genomic_DNA"/>
</dbReference>
<dbReference type="Gene3D" id="3.20.20.80">
    <property type="entry name" value="Glycosidases"/>
    <property type="match status" value="1"/>
</dbReference>
<evidence type="ECO:0000256" key="1">
    <source>
        <dbReference type="ARBA" id="ARBA00023277"/>
    </source>
</evidence>
<dbReference type="PANTHER" id="PTHR43651:SF11">
    <property type="entry name" value="MALTO-OLIGOSYLTREHALOSE TREHALOHYDROLASE"/>
    <property type="match status" value="1"/>
</dbReference>
<sequence>MTTTPRLLQREQRMKFGTQMLAEGVRFRLWAPNSNFVALKIYDLDLVVPMGKLARGWYEVEVDAARAGMRYRFVLDDGAEVPDPATRFQPEDVDGPSEIIDPLAFGWTDIGWRGHEWEELVLYELHIGTFTQEGTFRAAMDKLDHLVELGVTAIEIMPIADFPGRWNWGYDGAQLFAPDSSYGRPEDLKALVDLAHAKGLSVFLDVVYNHFGPKGNYLAVYAPLTTEHYETPWGSAVNFDDAGSTMVREFFLPMPATGSMNSISTGYGSTRCTKSATPASATCCRNWPSRSAPPPMAGTCISWSKTKRTRRAGLSAATMARPGSITGSGATTSTTGSMSR</sequence>
<gene>
    <name evidence="5" type="ORF">G5575_05035</name>
</gene>
<feature type="domain" description="Glycoside hydrolase family 13 N-terminal" evidence="4">
    <location>
        <begin position="15"/>
        <end position="78"/>
    </location>
</feature>
<dbReference type="InterPro" id="IPR014756">
    <property type="entry name" value="Ig_E-set"/>
</dbReference>
<comment type="caution">
    <text evidence="5">The sequence shown here is derived from an EMBL/GenBank/DDBJ whole genome shotgun (WGS) entry which is preliminary data.</text>
</comment>
<dbReference type="GO" id="GO:0005975">
    <property type="term" value="P:carbohydrate metabolic process"/>
    <property type="evidence" value="ECO:0007669"/>
    <property type="project" value="InterPro"/>
</dbReference>
<dbReference type="CDD" id="cd11325">
    <property type="entry name" value="AmyAc_GTHase"/>
    <property type="match status" value="1"/>
</dbReference>
<organism evidence="5 6">
    <name type="scientific">Devosia aurantiaca</name>
    <dbReference type="NCBI Taxonomy" id="2714858"/>
    <lineage>
        <taxon>Bacteria</taxon>
        <taxon>Pseudomonadati</taxon>
        <taxon>Pseudomonadota</taxon>
        <taxon>Alphaproteobacteria</taxon>
        <taxon>Hyphomicrobiales</taxon>
        <taxon>Devosiaceae</taxon>
        <taxon>Devosia</taxon>
    </lineage>
</organism>
<keyword evidence="6" id="KW-1185">Reference proteome</keyword>
<reference evidence="5 6" key="1">
    <citation type="submission" date="2020-02" db="EMBL/GenBank/DDBJ databases">
        <authorList>
            <person name="Khan S.A."/>
            <person name="Jeon C.O."/>
            <person name="Chun B.H."/>
        </authorList>
    </citation>
    <scope>NUCLEOTIDE SEQUENCE [LARGE SCALE GENOMIC DNA]</scope>
    <source>
        <strain evidence="5 6">H239</strain>
    </source>
</reference>
<evidence type="ECO:0000256" key="2">
    <source>
        <dbReference type="SAM" id="MobiDB-lite"/>
    </source>
</evidence>
<dbReference type="Pfam" id="PF00128">
    <property type="entry name" value="Alpha-amylase"/>
    <property type="match status" value="1"/>
</dbReference>
<evidence type="ECO:0008006" key="7">
    <source>
        <dbReference type="Google" id="ProtNLM"/>
    </source>
</evidence>
<evidence type="ECO:0000313" key="6">
    <source>
        <dbReference type="Proteomes" id="UP000474802"/>
    </source>
</evidence>
<evidence type="ECO:0000259" key="4">
    <source>
        <dbReference type="Pfam" id="PF02922"/>
    </source>
</evidence>
<dbReference type="SUPFAM" id="SSF81296">
    <property type="entry name" value="E set domains"/>
    <property type="match status" value="1"/>
</dbReference>
<dbReference type="InterPro" id="IPR013783">
    <property type="entry name" value="Ig-like_fold"/>
</dbReference>
<dbReference type="GO" id="GO:0004553">
    <property type="term" value="F:hydrolase activity, hydrolyzing O-glycosyl compounds"/>
    <property type="evidence" value="ECO:0007669"/>
    <property type="project" value="InterPro"/>
</dbReference>
<dbReference type="InterPro" id="IPR006047">
    <property type="entry name" value="GH13_cat_dom"/>
</dbReference>
<dbReference type="Proteomes" id="UP000474802">
    <property type="component" value="Unassembled WGS sequence"/>
</dbReference>
<dbReference type="SUPFAM" id="SSF51445">
    <property type="entry name" value="(Trans)glycosidases"/>
    <property type="match status" value="1"/>
</dbReference>
<dbReference type="InterPro" id="IPR017853">
    <property type="entry name" value="GH"/>
</dbReference>
<dbReference type="InterPro" id="IPR004193">
    <property type="entry name" value="Glyco_hydro_13_N"/>
</dbReference>
<dbReference type="AlphaFoldDB" id="A0A6M1SB07"/>
<evidence type="ECO:0000313" key="5">
    <source>
        <dbReference type="EMBL" id="NGP17129.1"/>
    </source>
</evidence>
<dbReference type="CDD" id="cd02853">
    <property type="entry name" value="E_set_MTHase_like_N"/>
    <property type="match status" value="1"/>
</dbReference>
<reference evidence="5 6" key="2">
    <citation type="submission" date="2020-03" db="EMBL/GenBank/DDBJ databases">
        <title>Devosia chinhatensis sp. nov., isolated from a hexachlorocyclohexane (HCH) dump site in India.</title>
        <authorList>
            <person name="Kumar M."/>
            <person name="Lal R."/>
        </authorList>
    </citation>
    <scope>NUCLEOTIDE SEQUENCE [LARGE SCALE GENOMIC DNA]</scope>
    <source>
        <strain evidence="5 6">H239</strain>
    </source>
</reference>
<name>A0A6M1SB07_9HYPH</name>
<keyword evidence="1" id="KW-0119">Carbohydrate metabolism</keyword>
<accession>A0A6M1SB07</accession>
<feature type="domain" description="Glycosyl hydrolase family 13 catalytic" evidence="3">
    <location>
        <begin position="132"/>
        <end position="216"/>
    </location>
</feature>
<protein>
    <recommendedName>
        <fullName evidence="7">Glycosyl hydrolase family 13 catalytic domain-containing protein</fullName>
    </recommendedName>
</protein>